<dbReference type="InterPro" id="IPR036388">
    <property type="entry name" value="WH-like_DNA-bd_sf"/>
</dbReference>
<organism evidence="1">
    <name type="scientific">Blautia glucerasea</name>
    <dbReference type="NCBI Taxonomy" id="536633"/>
    <lineage>
        <taxon>Bacteria</taxon>
        <taxon>Bacillati</taxon>
        <taxon>Bacillota</taxon>
        <taxon>Clostridia</taxon>
        <taxon>Lachnospirales</taxon>
        <taxon>Lachnospiraceae</taxon>
        <taxon>Blautia</taxon>
    </lineage>
</organism>
<sequence>MEAKEIRRKLLYKDYSSAGDDEHIQYVISNRELIRKQFLSLYDDIYADIETNDEILQRLALRSVSYSSVNSKGAQIDGIYRLIEQKKNEKHRQIMELYDEVGRLEAYEEHVNLIWRCQRQLPEELREVLDSLLIKKVSWKKFARSHQYSESTVSRLRKKAFSQIRSHYEELYQRAL</sequence>
<dbReference type="InterPro" id="IPR013324">
    <property type="entry name" value="RNA_pol_sigma_r3/r4-like"/>
</dbReference>
<dbReference type="EMBL" id="CACRST010000010">
    <property type="protein sequence ID" value="VYS90927.1"/>
    <property type="molecule type" value="Genomic_DNA"/>
</dbReference>
<dbReference type="AlphaFoldDB" id="A0A6N2SC50"/>
<dbReference type="RefSeq" id="WP_156353421.1">
    <property type="nucleotide sequence ID" value="NZ_CACRST010000010.1"/>
</dbReference>
<dbReference type="SUPFAM" id="SSF88659">
    <property type="entry name" value="Sigma3 and sigma4 domains of RNA polymerase sigma factors"/>
    <property type="match status" value="1"/>
</dbReference>
<proteinExistence type="predicted"/>
<evidence type="ECO:0000313" key="1">
    <source>
        <dbReference type="EMBL" id="VYS90927.1"/>
    </source>
</evidence>
<dbReference type="Gene3D" id="1.10.10.10">
    <property type="entry name" value="Winged helix-like DNA-binding domain superfamily/Winged helix DNA-binding domain"/>
    <property type="match status" value="1"/>
</dbReference>
<gene>
    <name evidence="1" type="ORF">BGLFYP119_01069</name>
</gene>
<accession>A0A6N2SC50</accession>
<protein>
    <submittedName>
        <fullName evidence="1">Uncharacterized protein</fullName>
    </submittedName>
</protein>
<reference evidence="1" key="1">
    <citation type="submission" date="2019-11" db="EMBL/GenBank/DDBJ databases">
        <authorList>
            <person name="Feng L."/>
        </authorList>
    </citation>
    <scope>NUCLEOTIDE SEQUENCE</scope>
    <source>
        <strain evidence="1">BgluceraseaLFYP119</strain>
    </source>
</reference>
<name>A0A6N2SC50_9FIRM</name>